<dbReference type="InterPro" id="IPR015424">
    <property type="entry name" value="PyrdxlP-dep_Trfase"/>
</dbReference>
<dbReference type="AlphaFoldDB" id="A0AAE0BND9"/>
<proteinExistence type="inferred from homology"/>
<dbReference type="Gene3D" id="3.40.640.10">
    <property type="entry name" value="Type I PLP-dependent aspartate aminotransferase-like (Major domain)"/>
    <property type="match status" value="1"/>
</dbReference>
<evidence type="ECO:0000313" key="8">
    <source>
        <dbReference type="Proteomes" id="UP001190700"/>
    </source>
</evidence>
<comment type="cofactor">
    <cofactor evidence="1">
        <name>pyridoxal 5'-phosphate</name>
        <dbReference type="ChEBI" id="CHEBI:597326"/>
    </cofactor>
</comment>
<comment type="caution">
    <text evidence="6">The sequence shown here is derived from an EMBL/GenBank/DDBJ whole genome shotgun (WGS) entry which is preliminary data.</text>
</comment>
<evidence type="ECO:0000256" key="3">
    <source>
        <dbReference type="ARBA" id="ARBA00022898"/>
    </source>
</evidence>
<evidence type="ECO:0000313" key="6">
    <source>
        <dbReference type="EMBL" id="KAK3239831.1"/>
    </source>
</evidence>
<evidence type="ECO:0000313" key="7">
    <source>
        <dbReference type="EMBL" id="KAK3273286.1"/>
    </source>
</evidence>
<dbReference type="EMBL" id="LGRX02033805">
    <property type="protein sequence ID" value="KAK3239831.1"/>
    <property type="molecule type" value="Genomic_DNA"/>
</dbReference>
<accession>A0AAE0BND9</accession>
<dbReference type="InterPro" id="IPR015421">
    <property type="entry name" value="PyrdxlP-dep_Trfase_major"/>
</dbReference>
<feature type="domain" description="Aromatic amino acid beta-eliminating lyase/threonine aldolase" evidence="5">
    <location>
        <begin position="31"/>
        <end position="394"/>
    </location>
</feature>
<organism evidence="6 8">
    <name type="scientific">Cymbomonas tetramitiformis</name>
    <dbReference type="NCBI Taxonomy" id="36881"/>
    <lineage>
        <taxon>Eukaryota</taxon>
        <taxon>Viridiplantae</taxon>
        <taxon>Chlorophyta</taxon>
        <taxon>Pyramimonadophyceae</taxon>
        <taxon>Pyramimonadales</taxon>
        <taxon>Pyramimonadaceae</taxon>
        <taxon>Cymbomonas</taxon>
    </lineage>
</organism>
<protein>
    <recommendedName>
        <fullName evidence="5">Aromatic amino acid beta-eliminating lyase/threonine aldolase domain-containing protein</fullName>
    </recommendedName>
</protein>
<dbReference type="PANTHER" id="PTHR32325:SF4">
    <property type="entry name" value="TRYPTOPHANASE"/>
    <property type="match status" value="1"/>
</dbReference>
<name>A0AAE0BND9_9CHLO</name>
<dbReference type="InterPro" id="IPR001597">
    <property type="entry name" value="ArAA_b-elim_lyase/Thr_aldolase"/>
</dbReference>
<keyword evidence="8" id="KW-1185">Reference proteome</keyword>
<dbReference type="EMBL" id="LGRX02008565">
    <property type="protein sequence ID" value="KAK3273286.1"/>
    <property type="molecule type" value="Genomic_DNA"/>
</dbReference>
<dbReference type="Gene3D" id="3.90.1150.10">
    <property type="entry name" value="Aspartate Aminotransferase, domain 1"/>
    <property type="match status" value="1"/>
</dbReference>
<dbReference type="InterPro" id="IPR015422">
    <property type="entry name" value="PyrdxlP-dep_Trfase_small"/>
</dbReference>
<sequence>MTATTRAERLDLLRAADYNLFRLPSDKVTLDFLTDSGTGAMSSEQWSGVMRGDESYAGSPSFARFRSAVTNLFDYKHILPTHQGRAAEKILFSVLGGPKKIIPNNTHFDTTRAHVEESGAEAVDLAKSYPTEDHHPFKGNMDIDSLRTLLEQHSSRIPCIFMTVTNNSAGGQPVSLRNLRETSELAREYNIPLFLDACRFAENAWFIKQREAGMSNRDISSIVREMASLCDGMTMSAKKDGMVNIGGWLALNDDALAAACSEKLILTEGFLTYGGLSGRDFEAMAVGLTEVIQESYLEYRVKSTAFFGQRLIDCGVPIVEPIGGHAIYIDAARMLPDMPKEEFPGHAIACALYVEGGLRACEIGTLMFGEAAVHELVRMAIPRRMYTQSHIEYAVEVCQRVAELAKQGKLSGFRMVKEPASLRHFSCELTPISYGEVANNVVEASKQADYSAKD</sequence>
<dbReference type="NCBIfam" id="NF009709">
    <property type="entry name" value="PRK13238.1"/>
    <property type="match status" value="1"/>
</dbReference>
<evidence type="ECO:0000256" key="4">
    <source>
        <dbReference type="ARBA" id="ARBA00023239"/>
    </source>
</evidence>
<dbReference type="InterPro" id="IPR011166">
    <property type="entry name" value="Beta-eliminating_lyase"/>
</dbReference>
<keyword evidence="3" id="KW-0663">Pyridoxal phosphate</keyword>
<comment type="similarity">
    <text evidence="2">Belongs to the beta-eliminating lyase family.</text>
</comment>
<evidence type="ECO:0000256" key="1">
    <source>
        <dbReference type="ARBA" id="ARBA00001933"/>
    </source>
</evidence>
<dbReference type="GO" id="GO:0009072">
    <property type="term" value="P:aromatic amino acid metabolic process"/>
    <property type="evidence" value="ECO:0007669"/>
    <property type="project" value="InterPro"/>
</dbReference>
<reference evidence="6 8" key="1">
    <citation type="journal article" date="2015" name="Genome Biol. Evol.">
        <title>Comparative Genomics of a Bacterivorous Green Alga Reveals Evolutionary Causalities and Consequences of Phago-Mixotrophic Mode of Nutrition.</title>
        <authorList>
            <person name="Burns J.A."/>
            <person name="Paasch A."/>
            <person name="Narechania A."/>
            <person name="Kim E."/>
        </authorList>
    </citation>
    <scope>NUCLEOTIDE SEQUENCE [LARGE SCALE GENOMIC DNA]</scope>
    <source>
        <strain evidence="6">PLY_AMNH</strain>
    </source>
</reference>
<dbReference type="Pfam" id="PF01212">
    <property type="entry name" value="Beta_elim_lyase"/>
    <property type="match status" value="1"/>
</dbReference>
<reference evidence="6" key="2">
    <citation type="submission" date="2023-06" db="EMBL/GenBank/DDBJ databases">
        <title>Long-read-based genome assembly of the green algal bacterivore Cymbomonas tetramitiformis.</title>
        <authorList>
            <person name="Gyaltshen Y."/>
            <person name="Rozenberg A."/>
            <person name="Paasch A."/>
            <person name="Burns J.A."/>
            <person name="Warring S."/>
            <person name="Larson R."/>
            <person name="Maurer-Alcala X."/>
            <person name="Dacks J."/>
            <person name="Kim E."/>
        </authorList>
    </citation>
    <scope>NUCLEOTIDE SEQUENCE</scope>
    <source>
        <strain evidence="6">PLY_AMNH</strain>
    </source>
</reference>
<evidence type="ECO:0000259" key="5">
    <source>
        <dbReference type="Pfam" id="PF01212"/>
    </source>
</evidence>
<keyword evidence="4" id="KW-0456">Lyase</keyword>
<gene>
    <name evidence="7" type="ORF">CYMTET_18464</name>
    <name evidence="6" type="ORF">CYMTET_50262</name>
</gene>
<dbReference type="PANTHER" id="PTHR32325">
    <property type="entry name" value="BETA-ELIMINATING LYASE-LIKE PROTEIN-RELATED"/>
    <property type="match status" value="1"/>
</dbReference>
<evidence type="ECO:0000256" key="2">
    <source>
        <dbReference type="ARBA" id="ARBA00009721"/>
    </source>
</evidence>
<dbReference type="Proteomes" id="UP001190700">
    <property type="component" value="Unassembled WGS sequence"/>
</dbReference>
<dbReference type="PIRSF" id="PIRSF001386">
    <property type="entry name" value="Trpase"/>
    <property type="match status" value="1"/>
</dbReference>
<dbReference type="SUPFAM" id="SSF53383">
    <property type="entry name" value="PLP-dependent transferases"/>
    <property type="match status" value="1"/>
</dbReference>
<dbReference type="GO" id="GO:0016830">
    <property type="term" value="F:carbon-carbon lyase activity"/>
    <property type="evidence" value="ECO:0007669"/>
    <property type="project" value="InterPro"/>
</dbReference>